<evidence type="ECO:0000313" key="1">
    <source>
        <dbReference type="EMBL" id="NIR75807.1"/>
    </source>
</evidence>
<sequence length="74" mass="8503">MCAYQPTRFNFKCPKCSNTAAEVGEIRTAGGFWSKIFDVQHKKFSTVTCERCRYTEIYKADSSRLGSIFDLFTN</sequence>
<dbReference type="EMBL" id="JAACAK010000096">
    <property type="protein sequence ID" value="NIR75807.1"/>
    <property type="molecule type" value="Genomic_DNA"/>
</dbReference>
<reference evidence="1 2" key="1">
    <citation type="submission" date="2020-01" db="EMBL/GenBank/DDBJ databases">
        <title>Genomes assembled from Gulf of Kutch pelagic sediment metagenomes.</title>
        <authorList>
            <person name="Chandrashekar M."/>
            <person name="Mahajan M.S."/>
            <person name="Dave K.J."/>
            <person name="Vatsa P."/>
            <person name="Nathani N.M."/>
        </authorList>
    </citation>
    <scope>NUCLEOTIDE SEQUENCE [LARGE SCALE GENOMIC DNA]</scope>
    <source>
        <strain evidence="1">KS3-K002</strain>
    </source>
</reference>
<dbReference type="AlphaFoldDB" id="A0AAE4ZAT6"/>
<name>A0AAE4ZAT6_9BACT</name>
<evidence type="ECO:0000313" key="2">
    <source>
        <dbReference type="Proteomes" id="UP000702544"/>
    </source>
</evidence>
<dbReference type="InterPro" id="IPR018652">
    <property type="entry name" value="DUF2082_NA-bd_Znr"/>
</dbReference>
<gene>
    <name evidence="1" type="ORF">GWO12_11960</name>
</gene>
<accession>A0AAE4ZAT6</accession>
<comment type="caution">
    <text evidence="1">The sequence shown here is derived from an EMBL/GenBank/DDBJ whole genome shotgun (WGS) entry which is preliminary data.</text>
</comment>
<protein>
    <submittedName>
        <fullName evidence="1">GTP-binding protein</fullName>
    </submittedName>
</protein>
<proteinExistence type="predicted"/>
<dbReference type="Pfam" id="PF09855">
    <property type="entry name" value="Zn_ribbon_13"/>
    <property type="match status" value="1"/>
</dbReference>
<organism evidence="1 2">
    <name type="scientific">Candidatus Kutchimonas denitrificans</name>
    <dbReference type="NCBI Taxonomy" id="3056748"/>
    <lineage>
        <taxon>Bacteria</taxon>
        <taxon>Pseudomonadati</taxon>
        <taxon>Gemmatimonadota</taxon>
        <taxon>Gemmatimonadia</taxon>
        <taxon>Candidatus Palauibacterales</taxon>
        <taxon>Candidatus Palauibacteraceae</taxon>
        <taxon>Candidatus Kutchimonas</taxon>
    </lineage>
</organism>
<dbReference type="Proteomes" id="UP000702544">
    <property type="component" value="Unassembled WGS sequence"/>
</dbReference>